<organism evidence="1">
    <name type="scientific">uncultured Rubrobacteraceae bacterium</name>
    <dbReference type="NCBI Taxonomy" id="349277"/>
    <lineage>
        <taxon>Bacteria</taxon>
        <taxon>Bacillati</taxon>
        <taxon>Actinomycetota</taxon>
        <taxon>Rubrobacteria</taxon>
        <taxon>Rubrobacterales</taxon>
        <taxon>Rubrobacteraceae</taxon>
        <taxon>environmental samples</taxon>
    </lineage>
</organism>
<gene>
    <name evidence="1" type="ORF">AVDCRST_MAG05-824</name>
</gene>
<sequence length="31" mass="3550">MRARLGAEGGEHWWFEVVGRTACEAWEKSAE</sequence>
<dbReference type="EMBL" id="CADCVM010000096">
    <property type="protein sequence ID" value="CAA9474628.1"/>
    <property type="molecule type" value="Genomic_DNA"/>
</dbReference>
<name>A0A6J4RIK4_9ACTN</name>
<proteinExistence type="predicted"/>
<dbReference type="AlphaFoldDB" id="A0A6J4RIK4"/>
<evidence type="ECO:0000313" key="1">
    <source>
        <dbReference type="EMBL" id="CAA9474628.1"/>
    </source>
</evidence>
<accession>A0A6J4RIK4</accession>
<reference evidence="1" key="1">
    <citation type="submission" date="2020-02" db="EMBL/GenBank/DDBJ databases">
        <authorList>
            <person name="Meier V. D."/>
        </authorList>
    </citation>
    <scope>NUCLEOTIDE SEQUENCE</scope>
    <source>
        <strain evidence="1">AVDCRST_MAG05</strain>
    </source>
</reference>
<protein>
    <submittedName>
        <fullName evidence="1">Uncharacterized protein</fullName>
    </submittedName>
</protein>